<proteinExistence type="predicted"/>
<reference evidence="1 2" key="1">
    <citation type="submission" date="2016-10" db="EMBL/GenBank/DDBJ databases">
        <authorList>
            <person name="de Groot N.N."/>
        </authorList>
    </citation>
    <scope>NUCLEOTIDE SEQUENCE [LARGE SCALE GENOMIC DNA]</scope>
    <source>
        <strain evidence="1 2">DSM 19548</strain>
    </source>
</reference>
<accession>A0A1I1KZS7</accession>
<keyword evidence="1" id="KW-0966">Cell projection</keyword>
<evidence type="ECO:0000313" key="2">
    <source>
        <dbReference type="Proteomes" id="UP000198728"/>
    </source>
</evidence>
<sequence length="200" mass="21832">MGQPLKLECFDIEDTASAVVLLPESRLEEERLQAFDSGYKAGWDDAAAAHVSQQANISEVLADNLQRMSFTYHEARAAILSEMEAILRGMVERILPSALQPSLGEMILDRVLEVSQEAAEVPVEIVIAPENAERLRQIVAGKVAPPLDIREEVSLGGGQAFLRIGRTEEKVDLDSVLLEISAAVTDFFECGTPEKEAINA</sequence>
<dbReference type="STRING" id="441112.SAMN04488094_107159"/>
<dbReference type="Proteomes" id="UP000198728">
    <property type="component" value="Unassembled WGS sequence"/>
</dbReference>
<protein>
    <submittedName>
        <fullName evidence="1">Flagellar assembly protein FliH</fullName>
    </submittedName>
</protein>
<keyword evidence="1" id="KW-0282">Flagellum</keyword>
<gene>
    <name evidence="1" type="ORF">SAMN04488094_107159</name>
</gene>
<organism evidence="1 2">
    <name type="scientific">Tropicimonas isoalkanivorans</name>
    <dbReference type="NCBI Taxonomy" id="441112"/>
    <lineage>
        <taxon>Bacteria</taxon>
        <taxon>Pseudomonadati</taxon>
        <taxon>Pseudomonadota</taxon>
        <taxon>Alphaproteobacteria</taxon>
        <taxon>Rhodobacterales</taxon>
        <taxon>Roseobacteraceae</taxon>
        <taxon>Tropicimonas</taxon>
    </lineage>
</organism>
<keyword evidence="1" id="KW-0969">Cilium</keyword>
<keyword evidence="2" id="KW-1185">Reference proteome</keyword>
<name>A0A1I1KZS7_9RHOB</name>
<evidence type="ECO:0000313" key="1">
    <source>
        <dbReference type="EMBL" id="SFC66299.1"/>
    </source>
</evidence>
<dbReference type="AlphaFoldDB" id="A0A1I1KZS7"/>
<dbReference type="EMBL" id="FOLG01000007">
    <property type="protein sequence ID" value="SFC66299.1"/>
    <property type="molecule type" value="Genomic_DNA"/>
</dbReference>
<dbReference type="OrthoDB" id="7870971at2"/>
<dbReference type="RefSeq" id="WP_093361150.1">
    <property type="nucleotide sequence ID" value="NZ_FOLG01000007.1"/>
</dbReference>